<evidence type="ECO:0000313" key="2">
    <source>
        <dbReference type="Proteomes" id="UP001234297"/>
    </source>
</evidence>
<reference evidence="1 2" key="1">
    <citation type="journal article" date="2022" name="Hortic Res">
        <title>A haplotype resolved chromosomal level avocado genome allows analysis of novel avocado genes.</title>
        <authorList>
            <person name="Nath O."/>
            <person name="Fletcher S.J."/>
            <person name="Hayward A."/>
            <person name="Shaw L.M."/>
            <person name="Masouleh A.K."/>
            <person name="Furtado A."/>
            <person name="Henry R.J."/>
            <person name="Mitter N."/>
        </authorList>
    </citation>
    <scope>NUCLEOTIDE SEQUENCE [LARGE SCALE GENOMIC DNA]</scope>
    <source>
        <strain evidence="2">cv. Hass</strain>
    </source>
</reference>
<protein>
    <submittedName>
        <fullName evidence="1">Uncharacterized protein</fullName>
    </submittedName>
</protein>
<dbReference type="EMBL" id="CM056809">
    <property type="protein sequence ID" value="KAJ8648288.1"/>
    <property type="molecule type" value="Genomic_DNA"/>
</dbReference>
<dbReference type="Proteomes" id="UP001234297">
    <property type="component" value="Chromosome 1"/>
</dbReference>
<accession>A0ACC2MS12</accession>
<gene>
    <name evidence="1" type="ORF">MRB53_001311</name>
</gene>
<proteinExistence type="predicted"/>
<evidence type="ECO:0000313" key="1">
    <source>
        <dbReference type="EMBL" id="KAJ8648288.1"/>
    </source>
</evidence>
<organism evidence="1 2">
    <name type="scientific">Persea americana</name>
    <name type="common">Avocado</name>
    <dbReference type="NCBI Taxonomy" id="3435"/>
    <lineage>
        <taxon>Eukaryota</taxon>
        <taxon>Viridiplantae</taxon>
        <taxon>Streptophyta</taxon>
        <taxon>Embryophyta</taxon>
        <taxon>Tracheophyta</taxon>
        <taxon>Spermatophyta</taxon>
        <taxon>Magnoliopsida</taxon>
        <taxon>Magnoliidae</taxon>
        <taxon>Laurales</taxon>
        <taxon>Lauraceae</taxon>
        <taxon>Persea</taxon>
    </lineage>
</organism>
<keyword evidence="2" id="KW-1185">Reference proteome</keyword>
<comment type="caution">
    <text evidence="1">The sequence shown here is derived from an EMBL/GenBank/DDBJ whole genome shotgun (WGS) entry which is preliminary data.</text>
</comment>
<sequence>MVTSGGTSPAFAIGWGRVMRDGVQCRRPRRLQRHHLLLGGQSDVLIADYGIHFPSIPFVSSVSVRFIFIRFSFFVLKFEAS</sequence>
<name>A0ACC2MS12_PERAE</name>